<evidence type="ECO:0000256" key="3">
    <source>
        <dbReference type="ARBA" id="ARBA00022448"/>
    </source>
</evidence>
<evidence type="ECO:0000256" key="6">
    <source>
        <dbReference type="ARBA" id="ARBA00022989"/>
    </source>
</evidence>
<dbReference type="Pfam" id="PF00153">
    <property type="entry name" value="Mito_carr"/>
    <property type="match status" value="3"/>
</dbReference>
<feature type="repeat" description="Solcar" evidence="9">
    <location>
        <begin position="4"/>
        <end position="95"/>
    </location>
</feature>
<keyword evidence="6 11" id="KW-1133">Transmembrane helix</keyword>
<accession>A0A6P7FZZ0</accession>
<dbReference type="RefSeq" id="XP_028140362.1">
    <property type="nucleotide sequence ID" value="XM_028284561.1"/>
</dbReference>
<dbReference type="InterPro" id="IPR023395">
    <property type="entry name" value="MCP_dom_sf"/>
</dbReference>
<keyword evidence="8 9" id="KW-0472">Membrane</keyword>
<dbReference type="AlphaFoldDB" id="A0A6P7FZZ0"/>
<gene>
    <name evidence="12" type="primary">LOC114334201</name>
</gene>
<comment type="subcellular location">
    <subcellularLocation>
        <location evidence="1">Mitochondrion membrane</location>
        <topology evidence="1">Multi-pass membrane protein</topology>
    </subcellularLocation>
</comment>
<feature type="repeat" description="Solcar" evidence="9">
    <location>
        <begin position="199"/>
        <end position="285"/>
    </location>
</feature>
<evidence type="ECO:0000256" key="9">
    <source>
        <dbReference type="PROSITE-ProRule" id="PRU00282"/>
    </source>
</evidence>
<evidence type="ECO:0000256" key="7">
    <source>
        <dbReference type="ARBA" id="ARBA00023128"/>
    </source>
</evidence>
<evidence type="ECO:0000256" key="11">
    <source>
        <dbReference type="SAM" id="Phobius"/>
    </source>
</evidence>
<evidence type="ECO:0000256" key="10">
    <source>
        <dbReference type="RuleBase" id="RU000488"/>
    </source>
</evidence>
<protein>
    <submittedName>
        <fullName evidence="12">Congested-like trachea protein</fullName>
    </submittedName>
</protein>
<dbReference type="KEGG" id="dvv:114334201"/>
<evidence type="ECO:0000256" key="2">
    <source>
        <dbReference type="ARBA" id="ARBA00006375"/>
    </source>
</evidence>
<dbReference type="Gene3D" id="1.50.40.10">
    <property type="entry name" value="Mitochondrial carrier domain"/>
    <property type="match status" value="1"/>
</dbReference>
<evidence type="ECO:0000256" key="1">
    <source>
        <dbReference type="ARBA" id="ARBA00004225"/>
    </source>
</evidence>
<dbReference type="PANTHER" id="PTHR45624:SF4">
    <property type="entry name" value="CONGESTED-LIKE TRACHEA PROTEIN-RELATED"/>
    <property type="match status" value="1"/>
</dbReference>
<feature type="transmembrane region" description="Helical" evidence="11">
    <location>
        <begin position="198"/>
        <end position="219"/>
    </location>
</feature>
<comment type="similarity">
    <text evidence="2 10">Belongs to the mitochondrial carrier (TC 2.A.29) family.</text>
</comment>
<dbReference type="InParanoid" id="A0A6P7FZZ0"/>
<evidence type="ECO:0000256" key="8">
    <source>
        <dbReference type="ARBA" id="ARBA00023136"/>
    </source>
</evidence>
<dbReference type="PROSITE" id="PS50920">
    <property type="entry name" value="SOLCAR"/>
    <property type="match status" value="3"/>
</dbReference>
<keyword evidence="7" id="KW-0496">Mitochondrion</keyword>
<organism evidence="12">
    <name type="scientific">Diabrotica virgifera virgifera</name>
    <name type="common">western corn rootworm</name>
    <dbReference type="NCBI Taxonomy" id="50390"/>
    <lineage>
        <taxon>Eukaryota</taxon>
        <taxon>Metazoa</taxon>
        <taxon>Ecdysozoa</taxon>
        <taxon>Arthropoda</taxon>
        <taxon>Hexapoda</taxon>
        <taxon>Insecta</taxon>
        <taxon>Pterygota</taxon>
        <taxon>Neoptera</taxon>
        <taxon>Endopterygota</taxon>
        <taxon>Coleoptera</taxon>
        <taxon>Polyphaga</taxon>
        <taxon>Cucujiformia</taxon>
        <taxon>Chrysomeloidea</taxon>
        <taxon>Chrysomelidae</taxon>
        <taxon>Galerucinae</taxon>
        <taxon>Diabroticina</taxon>
        <taxon>Diabroticites</taxon>
        <taxon>Diabrotica</taxon>
    </lineage>
</organism>
<dbReference type="GO" id="GO:0006839">
    <property type="term" value="P:mitochondrial transport"/>
    <property type="evidence" value="ECO:0007669"/>
    <property type="project" value="TreeGrafter"/>
</dbReference>
<dbReference type="InterPro" id="IPR050567">
    <property type="entry name" value="Mitochondrial_Carrier"/>
</dbReference>
<keyword evidence="3 10" id="KW-0813">Transport</keyword>
<reference evidence="12" key="1">
    <citation type="submission" date="2025-08" db="UniProtKB">
        <authorList>
            <consortium name="RefSeq"/>
        </authorList>
    </citation>
    <scope>IDENTIFICATION</scope>
    <source>
        <tissue evidence="12">Whole insect</tissue>
    </source>
</reference>
<dbReference type="GO" id="GO:1902603">
    <property type="term" value="P:carnitine transmembrane transport"/>
    <property type="evidence" value="ECO:0007669"/>
    <property type="project" value="TreeGrafter"/>
</dbReference>
<dbReference type="InterPro" id="IPR018108">
    <property type="entry name" value="MCP_transmembrane"/>
</dbReference>
<evidence type="ECO:0000256" key="4">
    <source>
        <dbReference type="ARBA" id="ARBA00022692"/>
    </source>
</evidence>
<dbReference type="GO" id="GO:0015227">
    <property type="term" value="F:O-acyl-L-carnitine transmembrane transporter activity"/>
    <property type="evidence" value="ECO:0007669"/>
    <property type="project" value="TreeGrafter"/>
</dbReference>
<dbReference type="PANTHER" id="PTHR45624">
    <property type="entry name" value="MITOCHONDRIAL BASIC AMINO ACIDS TRANSPORTER-RELATED"/>
    <property type="match status" value="1"/>
</dbReference>
<sequence>MSGGNVAESFLCGGFGGICSVFVSHPTDTVKVRLQTMPVPKPGEPPLYSGILDCIKKSTKNEGIFFLYKGMTTPLLSVTPMTAVCFMGYALGNKIFGPADGSPLTNFQIYASGVFAGLCTGPVITPGDRIKSILQVQKAHKRHKGPLDCAVQLYKTGGIPSIFRGLTITTLRDATSTGVYFLSYDLIRRQFLNKQNTGWDLLATMFSGGVAGATGYIIAMPADVIKSKIQASLDDQSRQGIRQTFKEVMATEGVAGLFKGGTLILLRAFLTCSVCFLCVTICKNSLKDYKTRQKNKTSEVVEH</sequence>
<dbReference type="GO" id="GO:0031966">
    <property type="term" value="C:mitochondrial membrane"/>
    <property type="evidence" value="ECO:0007669"/>
    <property type="project" value="UniProtKB-SubCell"/>
</dbReference>
<name>A0A6P7FZZ0_DIAVI</name>
<evidence type="ECO:0000256" key="5">
    <source>
        <dbReference type="ARBA" id="ARBA00022737"/>
    </source>
</evidence>
<feature type="repeat" description="Solcar" evidence="9">
    <location>
        <begin position="104"/>
        <end position="190"/>
    </location>
</feature>
<feature type="transmembrane region" description="Helical" evidence="11">
    <location>
        <begin position="264"/>
        <end position="286"/>
    </location>
</feature>
<dbReference type="OrthoDB" id="14252at2759"/>
<keyword evidence="5" id="KW-0677">Repeat</keyword>
<proteinExistence type="inferred from homology"/>
<keyword evidence="4 9" id="KW-0812">Transmembrane</keyword>
<evidence type="ECO:0000313" key="12">
    <source>
        <dbReference type="RefSeq" id="XP_028140362.1"/>
    </source>
</evidence>
<dbReference type="SUPFAM" id="SSF103506">
    <property type="entry name" value="Mitochondrial carrier"/>
    <property type="match status" value="1"/>
</dbReference>